<reference evidence="2 3" key="1">
    <citation type="submission" date="2024-04" db="EMBL/GenBank/DDBJ databases">
        <title>Phyllosticta paracitricarpa is synonymous to the EU quarantine fungus P. citricarpa based on phylogenomic analyses.</title>
        <authorList>
            <consortium name="Lawrence Berkeley National Laboratory"/>
            <person name="Van ingen-buijs V.A."/>
            <person name="Van westerhoven A.C."/>
            <person name="Haridas S."/>
            <person name="Skiadas P."/>
            <person name="Martin F."/>
            <person name="Groenewald J.Z."/>
            <person name="Crous P.W."/>
            <person name="Seidl M.F."/>
        </authorList>
    </citation>
    <scope>NUCLEOTIDE SEQUENCE [LARGE SCALE GENOMIC DNA]</scope>
    <source>
        <strain evidence="2 3">CPC 17464</strain>
    </source>
</reference>
<evidence type="ECO:0000313" key="2">
    <source>
        <dbReference type="EMBL" id="KAK7542757.1"/>
    </source>
</evidence>
<keyword evidence="3" id="KW-1185">Reference proteome</keyword>
<evidence type="ECO:0000313" key="3">
    <source>
        <dbReference type="Proteomes" id="UP001360953"/>
    </source>
</evidence>
<dbReference type="GeneID" id="92027553"/>
<gene>
    <name evidence="2" type="ORF">J3D65DRAFT_227827</name>
</gene>
<evidence type="ECO:0000256" key="1">
    <source>
        <dbReference type="SAM" id="MobiDB-lite"/>
    </source>
</evidence>
<dbReference type="RefSeq" id="XP_066659050.1">
    <property type="nucleotide sequence ID" value="XM_066794647.1"/>
</dbReference>
<comment type="caution">
    <text evidence="2">The sequence shown here is derived from an EMBL/GenBank/DDBJ whole genome shotgun (WGS) entry which is preliminary data.</text>
</comment>
<protein>
    <submittedName>
        <fullName evidence="2">Uncharacterized protein</fullName>
    </submittedName>
</protein>
<name>A0ABR1M586_9PEZI</name>
<proteinExistence type="predicted"/>
<dbReference type="EMBL" id="JBBPEH010000002">
    <property type="protein sequence ID" value="KAK7542757.1"/>
    <property type="molecule type" value="Genomic_DNA"/>
</dbReference>
<accession>A0ABR1M586</accession>
<sequence>MAGLQTRLPLQQRLARHGQNGGALAFSDGVHLLRRCVCWPRFGSQACGVRARHVWNLEVGEVAKKRTDQLAPGGQSCWQQLEGGLVGRPEDQGRSDGGIVAHVSRLHLYSSRAVKLCCDRFASATLRDASSEPLGRVRPVRCHCRLGVKKGSGRSWVSGDNRVDSDTPTERKQSSAQVGGDTKTAVSLPPSLCASAPPVHAPALSSGIIKRSSACGPPRGACGLHHFSC</sequence>
<feature type="region of interest" description="Disordered" evidence="1">
    <location>
        <begin position="151"/>
        <end position="184"/>
    </location>
</feature>
<organism evidence="2 3">
    <name type="scientific">Phyllosticta citribraziliensis</name>
    <dbReference type="NCBI Taxonomy" id="989973"/>
    <lineage>
        <taxon>Eukaryota</taxon>
        <taxon>Fungi</taxon>
        <taxon>Dikarya</taxon>
        <taxon>Ascomycota</taxon>
        <taxon>Pezizomycotina</taxon>
        <taxon>Dothideomycetes</taxon>
        <taxon>Dothideomycetes incertae sedis</taxon>
        <taxon>Botryosphaeriales</taxon>
        <taxon>Phyllostictaceae</taxon>
        <taxon>Phyllosticta</taxon>
    </lineage>
</organism>
<dbReference type="Proteomes" id="UP001360953">
    <property type="component" value="Unassembled WGS sequence"/>
</dbReference>
<feature type="compositionally biased region" description="Basic and acidic residues" evidence="1">
    <location>
        <begin position="161"/>
        <end position="173"/>
    </location>
</feature>